<reference evidence="2" key="1">
    <citation type="journal article" date="2019" name="Int. J. Syst. Evol. Microbiol.">
        <title>The Global Catalogue of Microorganisms (GCM) 10K type strain sequencing project: providing services to taxonomists for standard genome sequencing and annotation.</title>
        <authorList>
            <consortium name="The Broad Institute Genomics Platform"/>
            <consortium name="The Broad Institute Genome Sequencing Center for Infectious Disease"/>
            <person name="Wu L."/>
            <person name="Ma J."/>
        </authorList>
    </citation>
    <scope>NUCLEOTIDE SEQUENCE [LARGE SCALE GENOMIC DNA]</scope>
    <source>
        <strain evidence="2">CCUG 37257</strain>
    </source>
</reference>
<organism evidence="1 2">
    <name type="scientific">Oceanobacillus aidingensis</name>
    <dbReference type="NCBI Taxonomy" id="645964"/>
    <lineage>
        <taxon>Bacteria</taxon>
        <taxon>Bacillati</taxon>
        <taxon>Bacillota</taxon>
        <taxon>Bacilli</taxon>
        <taxon>Bacillales</taxon>
        <taxon>Bacillaceae</taxon>
        <taxon>Oceanobacillus</taxon>
    </lineage>
</organism>
<keyword evidence="2" id="KW-1185">Reference proteome</keyword>
<evidence type="ECO:0000313" key="2">
    <source>
        <dbReference type="Proteomes" id="UP001595988"/>
    </source>
</evidence>
<dbReference type="EMBL" id="JBHSFT010000035">
    <property type="protein sequence ID" value="MFC4663404.1"/>
    <property type="molecule type" value="Genomic_DNA"/>
</dbReference>
<dbReference type="RefSeq" id="WP_289585186.1">
    <property type="nucleotide sequence ID" value="NZ_JBHSFT010000035.1"/>
</dbReference>
<dbReference type="InterPro" id="IPR029063">
    <property type="entry name" value="SAM-dependent_MTases_sf"/>
</dbReference>
<accession>A0ABV9K0H3</accession>
<dbReference type="Gene3D" id="3.40.50.150">
    <property type="entry name" value="Vaccinia Virus protein VP39"/>
    <property type="match status" value="1"/>
</dbReference>
<evidence type="ECO:0000313" key="1">
    <source>
        <dbReference type="EMBL" id="MFC4663404.1"/>
    </source>
</evidence>
<dbReference type="Proteomes" id="UP001595988">
    <property type="component" value="Unassembled WGS sequence"/>
</dbReference>
<protein>
    <submittedName>
        <fullName evidence="1">Uncharacterized protein</fullName>
    </submittedName>
</protein>
<name>A0ABV9K0H3_9BACI</name>
<comment type="caution">
    <text evidence="1">The sequence shown here is derived from an EMBL/GenBank/DDBJ whole genome shotgun (WGS) entry which is preliminary data.</text>
</comment>
<gene>
    <name evidence="1" type="ORF">ACFO3P_14590</name>
</gene>
<proteinExistence type="predicted"/>
<sequence>MKDAMIKKDYNTNLTIGSLFRWYRGLPLAASSYGITPTWASEVETAPISITKRHFPNMFHLSDITK</sequence>